<proteinExistence type="predicted"/>
<dbReference type="Proteomes" id="UP000006339">
    <property type="component" value="Unassembled WGS sequence"/>
</dbReference>
<name>A0A828Y6M8_9LEPT</name>
<keyword evidence="2" id="KW-1185">Reference proteome</keyword>
<evidence type="ECO:0000313" key="2">
    <source>
        <dbReference type="Proteomes" id="UP000006339"/>
    </source>
</evidence>
<evidence type="ECO:0000313" key="1">
    <source>
        <dbReference type="EMBL" id="EKO53681.1"/>
    </source>
</evidence>
<comment type="caution">
    <text evidence="1">The sequence shown here is derived from an EMBL/GenBank/DDBJ whole genome shotgun (WGS) entry which is preliminary data.</text>
</comment>
<sequence length="37" mass="4321">MGTTESLLEIFKVLSFLYFEVSTNFKSMSSYNFRICS</sequence>
<accession>A0A828Y6M8</accession>
<protein>
    <submittedName>
        <fullName evidence="1">Uncharacterized protein</fullName>
    </submittedName>
</protein>
<dbReference type="AlphaFoldDB" id="A0A828Y6M8"/>
<gene>
    <name evidence="1" type="ORF">LEP1GSC131_3182</name>
</gene>
<organism evidence="1 2">
    <name type="scientific">Leptospira kirschneri str. 200802841</name>
    <dbReference type="NCBI Taxonomy" id="1193047"/>
    <lineage>
        <taxon>Bacteria</taxon>
        <taxon>Pseudomonadati</taxon>
        <taxon>Spirochaetota</taxon>
        <taxon>Spirochaetia</taxon>
        <taxon>Leptospirales</taxon>
        <taxon>Leptospiraceae</taxon>
        <taxon>Leptospira</taxon>
    </lineage>
</organism>
<dbReference type="EMBL" id="AKWH02000004">
    <property type="protein sequence ID" value="EKO53681.1"/>
    <property type="molecule type" value="Genomic_DNA"/>
</dbReference>
<reference evidence="1" key="1">
    <citation type="submission" date="2012-10" db="EMBL/GenBank/DDBJ databases">
        <authorList>
            <person name="Harkins D.M."/>
            <person name="Durkin A.S."/>
            <person name="Brinkac L.M."/>
            <person name="Selengut J.D."/>
            <person name="Sanka R."/>
            <person name="DePew J."/>
            <person name="Purushe J."/>
            <person name="Picardeau M."/>
            <person name="Werts C."/>
            <person name="Goarant C."/>
            <person name="Vinetz J.M."/>
            <person name="Sutton G.G."/>
            <person name="Nelson W.C."/>
            <person name="Fouts D.E."/>
        </authorList>
    </citation>
    <scope>NUCLEOTIDE SEQUENCE [LARGE SCALE GENOMIC DNA]</scope>
    <source>
        <strain evidence="1">200802841</strain>
    </source>
</reference>